<feature type="binding site" description="axial binding residue" evidence="14">
    <location>
        <position position="76"/>
    </location>
    <ligand>
        <name>heme c</name>
        <dbReference type="ChEBI" id="CHEBI:61717"/>
        <label>1</label>
    </ligand>
    <ligandPart>
        <name>Fe</name>
        <dbReference type="ChEBI" id="CHEBI:18248"/>
    </ligandPart>
</feature>
<accession>A0A3E0UFB4</accession>
<dbReference type="GO" id="GO:0004130">
    <property type="term" value="F:cytochrome-c peroxidase activity"/>
    <property type="evidence" value="ECO:0007669"/>
    <property type="project" value="TreeGrafter"/>
</dbReference>
<dbReference type="PANTHER" id="PTHR30600">
    <property type="entry name" value="CYTOCHROME C PEROXIDASE-RELATED"/>
    <property type="match status" value="1"/>
</dbReference>
<keyword evidence="6" id="KW-0732">Signal</keyword>
<dbReference type="InterPro" id="IPR026259">
    <property type="entry name" value="MauG/Cytc_peroxidase"/>
</dbReference>
<feature type="binding site" description="covalent" evidence="13">
    <location>
        <position position="72"/>
    </location>
    <ligand>
        <name>heme c</name>
        <dbReference type="ChEBI" id="CHEBI:61717"/>
        <label>1</label>
    </ligand>
</feature>
<comment type="function">
    <text evidence="11">Involved in methylamine metabolism. Essential for the maturation of the beta subunit of MADH, presumably via a step in the biosynthesis of tryptophan tryptophylquinone (TTQ), the cofactor of MADH.</text>
</comment>
<keyword evidence="3" id="KW-0813">Transport</keyword>
<gene>
    <name evidence="16" type="ORF">DXX92_07745</name>
</gene>
<protein>
    <recommendedName>
        <fullName evidence="12">Methylamine utilization protein MauG</fullName>
    </recommendedName>
</protein>
<dbReference type="PROSITE" id="PS51007">
    <property type="entry name" value="CYTC"/>
    <property type="match status" value="2"/>
</dbReference>
<dbReference type="InterPro" id="IPR009056">
    <property type="entry name" value="Cyt_c-like_dom"/>
</dbReference>
<dbReference type="Gene3D" id="1.10.760.10">
    <property type="entry name" value="Cytochrome c-like domain"/>
    <property type="match status" value="2"/>
</dbReference>
<evidence type="ECO:0000256" key="2">
    <source>
        <dbReference type="ARBA" id="ARBA00004856"/>
    </source>
</evidence>
<dbReference type="GO" id="GO:0046872">
    <property type="term" value="F:metal ion binding"/>
    <property type="evidence" value="ECO:0007669"/>
    <property type="project" value="UniProtKB-KW"/>
</dbReference>
<proteinExistence type="predicted"/>
<dbReference type="InterPro" id="IPR051395">
    <property type="entry name" value="Cytochrome_c_Peroxidase/MauG"/>
</dbReference>
<evidence type="ECO:0000256" key="3">
    <source>
        <dbReference type="ARBA" id="ARBA00022448"/>
    </source>
</evidence>
<feature type="binding site" description="covalent" evidence="13">
    <location>
        <position position="220"/>
    </location>
    <ligand>
        <name>heme c</name>
        <dbReference type="ChEBI" id="CHEBI:61717"/>
        <label>2</label>
    </ligand>
</feature>
<dbReference type="GO" id="GO:0020037">
    <property type="term" value="F:heme binding"/>
    <property type="evidence" value="ECO:0007669"/>
    <property type="project" value="InterPro"/>
</dbReference>
<keyword evidence="10 14" id="KW-0408">Iron</keyword>
<evidence type="ECO:0000256" key="13">
    <source>
        <dbReference type="PIRSR" id="PIRSR000294-1"/>
    </source>
</evidence>
<keyword evidence="5 14" id="KW-0479">Metal-binding</keyword>
<evidence type="ECO:0000256" key="14">
    <source>
        <dbReference type="PIRSR" id="PIRSR000294-2"/>
    </source>
</evidence>
<dbReference type="GO" id="GO:0009055">
    <property type="term" value="F:electron transfer activity"/>
    <property type="evidence" value="ECO:0007669"/>
    <property type="project" value="InterPro"/>
</dbReference>
<name>A0A3E0UFB4_9GAMM</name>
<feature type="domain" description="Cytochrome c" evidence="15">
    <location>
        <begin position="50"/>
        <end position="183"/>
    </location>
</feature>
<dbReference type="PANTHER" id="PTHR30600:SF10">
    <property type="entry name" value="BLL6722 PROTEIN"/>
    <property type="match status" value="1"/>
</dbReference>
<evidence type="ECO:0000256" key="5">
    <source>
        <dbReference type="ARBA" id="ARBA00022723"/>
    </source>
</evidence>
<keyword evidence="7" id="KW-0574">Periplasm</keyword>
<evidence type="ECO:0000259" key="15">
    <source>
        <dbReference type="PROSITE" id="PS51007"/>
    </source>
</evidence>
<dbReference type="Proteomes" id="UP000256999">
    <property type="component" value="Unassembled WGS sequence"/>
</dbReference>
<feature type="domain" description="Cytochrome c" evidence="15">
    <location>
        <begin position="202"/>
        <end position="321"/>
    </location>
</feature>
<dbReference type="InterPro" id="IPR004852">
    <property type="entry name" value="Di-haem_cyt_c_peroxidsae"/>
</dbReference>
<dbReference type="SUPFAM" id="SSF46626">
    <property type="entry name" value="Cytochrome c"/>
    <property type="match status" value="2"/>
</dbReference>
<evidence type="ECO:0000256" key="6">
    <source>
        <dbReference type="ARBA" id="ARBA00022729"/>
    </source>
</evidence>
<dbReference type="PIRSF" id="PIRSF000294">
    <property type="entry name" value="Cytochrome-c_peroxidase"/>
    <property type="match status" value="1"/>
</dbReference>
<organism evidence="16 17">
    <name type="scientific">Thalassotalea euphylliae</name>
    <dbReference type="NCBI Taxonomy" id="1655234"/>
    <lineage>
        <taxon>Bacteria</taxon>
        <taxon>Pseudomonadati</taxon>
        <taxon>Pseudomonadota</taxon>
        <taxon>Gammaproteobacteria</taxon>
        <taxon>Alteromonadales</taxon>
        <taxon>Colwelliaceae</taxon>
        <taxon>Thalassotalea</taxon>
    </lineage>
</organism>
<evidence type="ECO:0000256" key="7">
    <source>
        <dbReference type="ARBA" id="ARBA00022764"/>
    </source>
</evidence>
<evidence type="ECO:0000256" key="10">
    <source>
        <dbReference type="ARBA" id="ARBA00023004"/>
    </source>
</evidence>
<keyword evidence="9" id="KW-0560">Oxidoreductase</keyword>
<evidence type="ECO:0000313" key="16">
    <source>
        <dbReference type="EMBL" id="REL35257.1"/>
    </source>
</evidence>
<comment type="pathway">
    <text evidence="2">One-carbon metabolism; methylamine degradation.</text>
</comment>
<sequence>MLQFYRVLLTSVVSISITLSGSLLANPLLKEQFKRPDTIPFPADNPYSVQKAALGKMLFFDPRLSNNRNMTCATCHNPSFGWEDATARSVGDQNTQLDRHSPSIINAAWGDRYFWDGRAASLEEQAKGPIESAVEMNLPLPEAVARLSQVPQYRTWFGRVFGSEGITADTIAKAIATFERTIVSGEAPFDRWVNGDESAISPAAKRGFDLFVGKAKCVDCHSGWNFTDMQFHDIGLPGNDLGRGQLTGNAQENFAFKTPSLRNIGQRAPYMHDGRFENLTGVIGHYIPGGIKRPTLSTKMVPIALSAQDITDLEAFMLTLTGEDTAVSLPTLPY</sequence>
<reference evidence="16 17" key="1">
    <citation type="submission" date="2018-08" db="EMBL/GenBank/DDBJ databases">
        <title>Thalassotalea euphylliae genome.</title>
        <authorList>
            <person name="Summers S."/>
            <person name="Rice S.A."/>
            <person name="Freckelton M.L."/>
            <person name="Nedved B.T."/>
            <person name="Hadfield M.G."/>
        </authorList>
    </citation>
    <scope>NUCLEOTIDE SEQUENCE [LARGE SCALE GENOMIC DNA]</scope>
    <source>
        <strain evidence="16 17">H2</strain>
    </source>
</reference>
<comment type="PTM">
    <text evidence="13">Binds 2 heme groups per subunit.</text>
</comment>
<evidence type="ECO:0000256" key="11">
    <source>
        <dbReference type="ARBA" id="ARBA00058991"/>
    </source>
</evidence>
<evidence type="ECO:0000256" key="8">
    <source>
        <dbReference type="ARBA" id="ARBA00022982"/>
    </source>
</evidence>
<keyword evidence="4 13" id="KW-0349">Heme</keyword>
<evidence type="ECO:0000256" key="9">
    <source>
        <dbReference type="ARBA" id="ARBA00023002"/>
    </source>
</evidence>
<comment type="cofactor">
    <cofactor evidence="13">
        <name>heme</name>
        <dbReference type="ChEBI" id="CHEBI:30413"/>
    </cofactor>
    <text evidence="13">Binds 2 heme groups.</text>
</comment>
<feature type="binding site" description="axial binding residue" evidence="14">
    <location>
        <position position="221"/>
    </location>
    <ligand>
        <name>heme c</name>
        <dbReference type="ChEBI" id="CHEBI:61717"/>
        <label>2</label>
    </ligand>
    <ligandPart>
        <name>Fe</name>
        <dbReference type="ChEBI" id="CHEBI:18248"/>
    </ligandPart>
</feature>
<dbReference type="InterPro" id="IPR036909">
    <property type="entry name" value="Cyt_c-like_dom_sf"/>
</dbReference>
<comment type="caution">
    <text evidence="16">The sequence shown here is derived from an EMBL/GenBank/DDBJ whole genome shotgun (WGS) entry which is preliminary data.</text>
</comment>
<dbReference type="Pfam" id="PF00034">
    <property type="entry name" value="Cytochrom_C"/>
    <property type="match status" value="1"/>
</dbReference>
<evidence type="ECO:0000313" key="17">
    <source>
        <dbReference type="Proteomes" id="UP000256999"/>
    </source>
</evidence>
<evidence type="ECO:0000256" key="1">
    <source>
        <dbReference type="ARBA" id="ARBA00004418"/>
    </source>
</evidence>
<dbReference type="OrthoDB" id="9805202at2"/>
<feature type="binding site" description="covalent" evidence="13">
    <location>
        <position position="75"/>
    </location>
    <ligand>
        <name>heme c</name>
        <dbReference type="ChEBI" id="CHEBI:61717"/>
        <label>1</label>
    </ligand>
</feature>
<dbReference type="EMBL" id="QUOV01000001">
    <property type="protein sequence ID" value="REL35257.1"/>
    <property type="molecule type" value="Genomic_DNA"/>
</dbReference>
<dbReference type="AlphaFoldDB" id="A0A3E0UFB4"/>
<evidence type="ECO:0000256" key="12">
    <source>
        <dbReference type="ARBA" id="ARBA00073576"/>
    </source>
</evidence>
<comment type="subcellular location">
    <subcellularLocation>
        <location evidence="1">Periplasm</location>
    </subcellularLocation>
</comment>
<evidence type="ECO:0000256" key="4">
    <source>
        <dbReference type="ARBA" id="ARBA00022617"/>
    </source>
</evidence>
<dbReference type="Pfam" id="PF03150">
    <property type="entry name" value="CCP_MauG"/>
    <property type="match status" value="1"/>
</dbReference>
<dbReference type="FunFam" id="1.10.760.10:FF:000019">
    <property type="entry name" value="Di-heme cytochrome C peroxidase"/>
    <property type="match status" value="1"/>
</dbReference>
<dbReference type="GO" id="GO:0042597">
    <property type="term" value="C:periplasmic space"/>
    <property type="evidence" value="ECO:0007669"/>
    <property type="project" value="UniProtKB-SubCell"/>
</dbReference>
<keyword evidence="8" id="KW-0249">Electron transport</keyword>
<feature type="binding site" description="covalent" evidence="13">
    <location>
        <position position="217"/>
    </location>
    <ligand>
        <name>heme c</name>
        <dbReference type="ChEBI" id="CHEBI:61717"/>
        <label>2</label>
    </ligand>
</feature>